<dbReference type="Gene3D" id="1.10.10.10">
    <property type="entry name" value="Winged helix-like DNA-binding domain superfamily/Winged helix DNA-binding domain"/>
    <property type="match status" value="1"/>
</dbReference>
<dbReference type="SUPFAM" id="SSF46894">
    <property type="entry name" value="C-terminal effector domain of the bipartite response regulators"/>
    <property type="match status" value="1"/>
</dbReference>
<comment type="caution">
    <text evidence="4">The sequence shown here is derived from an EMBL/GenBank/DDBJ whole genome shotgun (WGS) entry which is preliminary data.</text>
</comment>
<dbReference type="InterPro" id="IPR016032">
    <property type="entry name" value="Sig_transdc_resp-reg_C-effctor"/>
</dbReference>
<name>A0A0G1JAY4_UNCKA</name>
<evidence type="ECO:0000259" key="3">
    <source>
        <dbReference type="PROSITE" id="PS51755"/>
    </source>
</evidence>
<proteinExistence type="predicted"/>
<dbReference type="PROSITE" id="PS51755">
    <property type="entry name" value="OMPR_PHOB"/>
    <property type="match status" value="1"/>
</dbReference>
<accession>A0A0G1JAY4</accession>
<keyword evidence="1 2" id="KW-0238">DNA-binding</keyword>
<reference evidence="4 5" key="1">
    <citation type="journal article" date="2015" name="Nature">
        <title>rRNA introns, odd ribosomes, and small enigmatic genomes across a large radiation of phyla.</title>
        <authorList>
            <person name="Brown C.T."/>
            <person name="Hug L.A."/>
            <person name="Thomas B.C."/>
            <person name="Sharon I."/>
            <person name="Castelle C.J."/>
            <person name="Singh A."/>
            <person name="Wilkins M.J."/>
            <person name="Williams K.H."/>
            <person name="Banfield J.F."/>
        </authorList>
    </citation>
    <scope>NUCLEOTIDE SEQUENCE [LARGE SCALE GENOMIC DNA]</scope>
</reference>
<protein>
    <recommendedName>
        <fullName evidence="3">OmpR/PhoB-type domain-containing protein</fullName>
    </recommendedName>
</protein>
<dbReference type="InterPro" id="IPR036388">
    <property type="entry name" value="WH-like_DNA-bd_sf"/>
</dbReference>
<organism evidence="4 5">
    <name type="scientific">candidate division WWE3 bacterium GW2011_GWB1_44_4</name>
    <dbReference type="NCBI Taxonomy" id="1619116"/>
    <lineage>
        <taxon>Bacteria</taxon>
        <taxon>Katanobacteria</taxon>
    </lineage>
</organism>
<dbReference type="GO" id="GO:0000160">
    <property type="term" value="P:phosphorelay signal transduction system"/>
    <property type="evidence" value="ECO:0007669"/>
    <property type="project" value="InterPro"/>
</dbReference>
<evidence type="ECO:0000313" key="4">
    <source>
        <dbReference type="EMBL" id="KKT68450.1"/>
    </source>
</evidence>
<sequence length="334" mass="38179">MLELEPEGLYPQYRQETTKQLASLMKNGQVFRLTAVSGAGESKYLRYISHSSKVFSTYFAQFVHNIIYTDLNSIYNSNTDKLISLLNESIRGYNRQQRSLEQWLADTTGSGKAVYFILDHLEALNDFNESAPRYLRSLRDRYKYKLGYILCYEHGVELDKHKLKQLLNISPFELILPSLNNVDCSRVLKDELKRNAIRLANKDRLAVLKACNGQGGIIRDMVVNIAMGKSLAESLKTINLGETRSEDTSGVTLQEAQRYLTKYEYLVFSKLHNNFDTITHKEDVAEILSPQSKGSGVSDESIDQIISRLRKKLADNNIPLMIKNKRGIGFYLTR</sequence>
<dbReference type="GO" id="GO:0006355">
    <property type="term" value="P:regulation of DNA-templated transcription"/>
    <property type="evidence" value="ECO:0007669"/>
    <property type="project" value="InterPro"/>
</dbReference>
<dbReference type="GO" id="GO:0003677">
    <property type="term" value="F:DNA binding"/>
    <property type="evidence" value="ECO:0007669"/>
    <property type="project" value="UniProtKB-UniRule"/>
</dbReference>
<feature type="DNA-binding region" description="OmpR/PhoB-type" evidence="2">
    <location>
        <begin position="232"/>
        <end position="334"/>
    </location>
</feature>
<dbReference type="Proteomes" id="UP000034783">
    <property type="component" value="Unassembled WGS sequence"/>
</dbReference>
<dbReference type="EMBL" id="LCJD01000043">
    <property type="protein sequence ID" value="KKT68450.1"/>
    <property type="molecule type" value="Genomic_DNA"/>
</dbReference>
<dbReference type="AlphaFoldDB" id="A0A0G1JAY4"/>
<dbReference type="InterPro" id="IPR001867">
    <property type="entry name" value="OmpR/PhoB-type_DNA-bd"/>
</dbReference>
<feature type="domain" description="OmpR/PhoB-type" evidence="3">
    <location>
        <begin position="232"/>
        <end position="334"/>
    </location>
</feature>
<evidence type="ECO:0000313" key="5">
    <source>
        <dbReference type="Proteomes" id="UP000034783"/>
    </source>
</evidence>
<dbReference type="SMART" id="SM00862">
    <property type="entry name" value="Trans_reg_C"/>
    <property type="match status" value="1"/>
</dbReference>
<gene>
    <name evidence="4" type="ORF">UW65_C0043G0006</name>
</gene>
<evidence type="ECO:0000256" key="2">
    <source>
        <dbReference type="PROSITE-ProRule" id="PRU01091"/>
    </source>
</evidence>
<evidence type="ECO:0000256" key="1">
    <source>
        <dbReference type="ARBA" id="ARBA00023125"/>
    </source>
</evidence>
<dbReference type="Pfam" id="PF00486">
    <property type="entry name" value="Trans_reg_C"/>
    <property type="match status" value="1"/>
</dbReference>